<feature type="domain" description="CUB" evidence="5">
    <location>
        <begin position="29"/>
        <end position="139"/>
    </location>
</feature>
<evidence type="ECO:0000313" key="7">
    <source>
        <dbReference type="WBParaSite" id="MBELARI_LOCUS18262.3"/>
    </source>
</evidence>
<dbReference type="PROSITE" id="PS01180">
    <property type="entry name" value="CUB"/>
    <property type="match status" value="10"/>
</dbReference>
<dbReference type="InterPro" id="IPR000859">
    <property type="entry name" value="CUB_dom"/>
</dbReference>
<feature type="domain" description="CUB" evidence="5">
    <location>
        <begin position="1340"/>
        <end position="1460"/>
    </location>
</feature>
<evidence type="ECO:0000256" key="3">
    <source>
        <dbReference type="PROSITE-ProRule" id="PRU00059"/>
    </source>
</evidence>
<keyword evidence="1" id="KW-0677">Repeat</keyword>
<keyword evidence="4" id="KW-0812">Transmembrane</keyword>
<proteinExistence type="predicted"/>
<feature type="transmembrane region" description="Helical" evidence="4">
    <location>
        <begin position="1945"/>
        <end position="1965"/>
    </location>
</feature>
<dbReference type="Proteomes" id="UP000887575">
    <property type="component" value="Unassembled WGS sequence"/>
</dbReference>
<feature type="domain" description="CUB" evidence="5">
    <location>
        <begin position="1462"/>
        <end position="1596"/>
    </location>
</feature>
<comment type="caution">
    <text evidence="3">Lacks conserved residue(s) required for the propagation of feature annotation.</text>
</comment>
<feature type="domain" description="CUB" evidence="5">
    <location>
        <begin position="809"/>
        <end position="925"/>
    </location>
</feature>
<dbReference type="Gene3D" id="2.60.120.290">
    <property type="entry name" value="Spermadhesin, CUB domain"/>
    <property type="match status" value="10"/>
</dbReference>
<evidence type="ECO:0000313" key="6">
    <source>
        <dbReference type="Proteomes" id="UP000887575"/>
    </source>
</evidence>
<evidence type="ECO:0000256" key="2">
    <source>
        <dbReference type="ARBA" id="ARBA00023157"/>
    </source>
</evidence>
<name>A0AAF3J5Y1_9BILA</name>
<dbReference type="InterPro" id="IPR035914">
    <property type="entry name" value="Sperma_CUB_dom_sf"/>
</dbReference>
<feature type="domain" description="CUB" evidence="5">
    <location>
        <begin position="531"/>
        <end position="668"/>
    </location>
</feature>
<dbReference type="CDD" id="cd00041">
    <property type="entry name" value="CUB"/>
    <property type="match status" value="7"/>
</dbReference>
<dbReference type="WBParaSite" id="MBELARI_LOCUS18262.3">
    <property type="protein sequence ID" value="MBELARI_LOCUS18262.3"/>
    <property type="gene ID" value="MBELARI_LOCUS18262"/>
</dbReference>
<feature type="domain" description="CUB" evidence="5">
    <location>
        <begin position="1893"/>
        <end position="1970"/>
    </location>
</feature>
<feature type="domain" description="CUB" evidence="5">
    <location>
        <begin position="143"/>
        <end position="266"/>
    </location>
</feature>
<feature type="domain" description="CUB" evidence="5">
    <location>
        <begin position="1600"/>
        <end position="1738"/>
    </location>
</feature>
<keyword evidence="2 3" id="KW-1015">Disulfide bond</keyword>
<protein>
    <recommendedName>
        <fullName evidence="5">CUB domain-containing protein</fullName>
    </recommendedName>
</protein>
<accession>A0AAF3J5Y1</accession>
<reference evidence="7" key="1">
    <citation type="submission" date="2024-02" db="UniProtKB">
        <authorList>
            <consortium name="WormBaseParasite"/>
        </authorList>
    </citation>
    <scope>IDENTIFICATION</scope>
</reference>
<keyword evidence="6" id="KW-1185">Reference proteome</keyword>
<dbReference type="SUPFAM" id="SSF49854">
    <property type="entry name" value="Spermadhesin, CUB domain"/>
    <property type="match status" value="11"/>
</dbReference>
<evidence type="ECO:0000256" key="1">
    <source>
        <dbReference type="ARBA" id="ARBA00022737"/>
    </source>
</evidence>
<dbReference type="PANTHER" id="PTHR24251">
    <property type="entry name" value="OVOCHYMASE-RELATED"/>
    <property type="match status" value="1"/>
</dbReference>
<feature type="domain" description="CUB" evidence="5">
    <location>
        <begin position="267"/>
        <end position="396"/>
    </location>
</feature>
<dbReference type="SMART" id="SM00042">
    <property type="entry name" value="CUB"/>
    <property type="match status" value="9"/>
</dbReference>
<feature type="disulfide bond" evidence="3">
    <location>
        <begin position="267"/>
        <end position="294"/>
    </location>
</feature>
<feature type="domain" description="CUB" evidence="5">
    <location>
        <begin position="1073"/>
        <end position="1200"/>
    </location>
</feature>
<evidence type="ECO:0000259" key="5">
    <source>
        <dbReference type="PROSITE" id="PS01180"/>
    </source>
</evidence>
<evidence type="ECO:0000256" key="4">
    <source>
        <dbReference type="SAM" id="Phobius"/>
    </source>
</evidence>
<keyword evidence="4" id="KW-1133">Transmembrane helix</keyword>
<sequence length="1970" mass="222908">MTILFVSDRSVPGSGFSARWNSVDPSVDCDRTFTSPSGEIFFNGSITKAYECQYHISVTPGHRVLLTLNSLEMPCHLGTLSLRNGINDQSPGFHTLFEENEVCNAHNFTELRSFAHRVYLKLKTTNPTALSFNISYKIVSQGCGGHVDGMEGTISAPQYPHKDARSMDCEWNVAVALGNKVRLSIAMVDDLKAGDDQGRCGMNSLSSLDILENAHDGAHYLKRICKKETGVQPILSDDHQLTIRYKQHGGLQFGQIYGFLSHFSTVCTDIVHRTFAGTIQSPGYPNDAYGTRSCSWTIIAPPGNKLEFTFTQFVIQKQSRWMMIPCGQDFLKFGDGEVASAEIRLSDGSINVTNTMETFCSSSGEPITIKTTNNTAHIAFNTKMPTNLFSMTWRTIGCGGEMHDGQKVILSKDQIDQNSDLLECHWVVDAGIGKIPRVILEKLSIYRPDSQACDPQKEDFTGLGIYYGRSNSSGHAMKALCEPTVDYNYTAHAPELFLRLTIPMRYIKSTGSEQFMIFSVFFLDSNGTDDCSGLFKLNSTDSVTVHSPGYPNLYSQGVSCKYVFETEPGFSPLFEVKAFYPANDELVNAASFPWLVNLYKNYSCQLIPGSASMEMQGNLEFYGIQGSNQEQFLIDRICSKIIETKNITVPNQKALVKFHAASLPPKKGEIGKDKIGWMFTVEPLCGGIVIATDKQQQFTVMDLKTEYCNLTFIADPALPYSDVYVRFDDIFMRYRPNERTDVMEPATVSIQIDGGIWESRHIETMQSITGSQKRDEFRGTREVKISIKRAEGIFRENIIFTYMAGSSQCGGELTRMHGYLVLPDITNSKFECEWTVRHFSGSNVKLRLNELVLPHSESCAASYLEIRRNNETGTLIGRFCNIERAENVITGESFWIKLKYEYVTPDNSMNEYEETEEIDSTLNNEKYKLLLNYDKSTGGETNSSVIEYQSTGKSDIFASSAWFVKGENDKGLLVQFDKIEIPDEDEDQGLFLADGGDDPINMLHIMEDKKRIVGWSPISDLYLDYSSLVIKLYAPSRSSFKLRWQIVPKRDANWTLVVNASTLTPTSEPDFVCGFSTPVVPTVNENYVISPGYPRGYINFLKCKWIFEKPLFYGVQFKVIDLDLESVDGCRYDYAALIPQRGNLAGSTLDKTKIDTTWRLCNKNQINRTFNFNYNQFTNLYFYSDSSRSGKGFKFSYQLTCNSFDYVKAAQGPLNRTITSFRYPILQPEDSCSTAVVLETNRRMRVEILDLDISEEKGPDGECLDYLFVSHRAMGNLKPNEMIPSKNIFCGTLEALDEKLRVLITPLGRLFIKFAARPKKPMERNRRGYKILVTEIEEECANDQLRLDENNSKRTLFTPGWPKLAPNSLNCQWLIAAPNGKRLKFTIDPHNFDIQSVNESCHDDYVEFYDGPTIFSKKIGRFCGQNAPSTIFSTSSFLLVKYRTDSYMQSFAWNATYEIASCGGSIVLRKDETKRLTSPNFPEQYPIKQDCLWTVKAPNAHFVETRLDHLWISFTTNCSYDYLAIHDGNETADYLMDRTCSGGVSSSAEGNEMMQPKRSSTPIVTVEFHANNTVNRGSRLFCAEKKCGFEMRLGVSNLTCGGKISDVSGFITVPGYPNQLLPHISCEWEFQAGIGFGYKFDFEFVDETVWQASSFRASSEGLGKCYTNIETVNGLPSHFPTNFMNDRYFCENRTTFITTADLATIRYNDFSSRNLVRYTEDLDLSAQYRPFRINYKKIPQKMMPEYACMTEITRNMSFFLATKENNTDNPLVFQRAEYCHLVLRKTAKYGTVSIKISEFQSISPIHYAFCTNYGSYVDIQSAENDPWPVKERICNATIRMLQGTDTSNPNRETFVATFVNDLLHLHVWAQMAPNGLKGYTNLRFNMSVEFQECGGFIRSPNMGTITSPNYGEGMNYLPNSYCMWILEAPEGQLVQVILLFCVKNFIVSFVYWYIQVLVSNFVGLAKGKKW</sequence>
<organism evidence="6 7">
    <name type="scientific">Mesorhabditis belari</name>
    <dbReference type="NCBI Taxonomy" id="2138241"/>
    <lineage>
        <taxon>Eukaryota</taxon>
        <taxon>Metazoa</taxon>
        <taxon>Ecdysozoa</taxon>
        <taxon>Nematoda</taxon>
        <taxon>Chromadorea</taxon>
        <taxon>Rhabditida</taxon>
        <taxon>Rhabditina</taxon>
        <taxon>Rhabditomorpha</taxon>
        <taxon>Rhabditoidea</taxon>
        <taxon>Rhabditidae</taxon>
        <taxon>Mesorhabditinae</taxon>
        <taxon>Mesorhabditis</taxon>
    </lineage>
</organism>
<dbReference type="Pfam" id="PF00431">
    <property type="entry name" value="CUB"/>
    <property type="match status" value="6"/>
</dbReference>
<keyword evidence="4" id="KW-0472">Membrane</keyword>